<reference evidence="1" key="2">
    <citation type="submission" date="2021-03" db="EMBL/GenBank/DDBJ databases">
        <authorList>
            <person name="Artuso I."/>
            <person name="Turrini P."/>
            <person name="Pirolo M."/>
            <person name="Lugli G.A."/>
            <person name="Ventura M."/>
            <person name="Visca P."/>
        </authorList>
    </citation>
    <scope>NUCLEOTIDE SEQUENCE</scope>
    <source>
        <strain evidence="1">LMG 26462</strain>
    </source>
</reference>
<dbReference type="AlphaFoldDB" id="A0A9X1AI63"/>
<protein>
    <submittedName>
        <fullName evidence="1">Uncharacterized protein</fullName>
    </submittedName>
</protein>
<keyword evidence="2" id="KW-1185">Reference proteome</keyword>
<sequence>MVAAGNESQLLGFSNDERPAVQRGVRRIARLPVPSCSSAACVLAILTSASISIRMPQVLGGSLVIGPLFAGFSNPVQIVPVDARRQHGGGRDMLLGGQREGVLLALRIYVN</sequence>
<evidence type="ECO:0000313" key="2">
    <source>
        <dbReference type="Proteomes" id="UP001138921"/>
    </source>
</evidence>
<dbReference type="RefSeq" id="WP_214393782.1">
    <property type="nucleotide sequence ID" value="NZ_JAFLWW010000015.1"/>
</dbReference>
<evidence type="ECO:0000313" key="1">
    <source>
        <dbReference type="EMBL" id="MBT1159996.1"/>
    </source>
</evidence>
<comment type="caution">
    <text evidence="1">The sequence shown here is derived from an EMBL/GenBank/DDBJ whole genome shotgun (WGS) entry which is preliminary data.</text>
</comment>
<accession>A0A9X1AI63</accession>
<organism evidence="1 2">
    <name type="scientific">Aminobacter anthyllidis</name>
    <dbReference type="NCBI Taxonomy" id="1035067"/>
    <lineage>
        <taxon>Bacteria</taxon>
        <taxon>Pseudomonadati</taxon>
        <taxon>Pseudomonadota</taxon>
        <taxon>Alphaproteobacteria</taxon>
        <taxon>Hyphomicrobiales</taxon>
        <taxon>Phyllobacteriaceae</taxon>
        <taxon>Aminobacter</taxon>
    </lineage>
</organism>
<dbReference type="EMBL" id="JAFLWW010000015">
    <property type="protein sequence ID" value="MBT1159996.1"/>
    <property type="molecule type" value="Genomic_DNA"/>
</dbReference>
<proteinExistence type="predicted"/>
<reference evidence="1" key="1">
    <citation type="journal article" date="2021" name="Microorganisms">
        <title>Phylogenomic Reconstruction and Metabolic Potential of the Genus Aminobacter.</title>
        <authorList>
            <person name="Artuso I."/>
            <person name="Turrini P."/>
            <person name="Pirolo M."/>
            <person name="Lugli G.A."/>
            <person name="Ventura M."/>
            <person name="Visca P."/>
        </authorList>
    </citation>
    <scope>NUCLEOTIDE SEQUENCE</scope>
    <source>
        <strain evidence="1">LMG 26462</strain>
    </source>
</reference>
<name>A0A9X1AI63_9HYPH</name>
<dbReference type="Proteomes" id="UP001138921">
    <property type="component" value="Unassembled WGS sequence"/>
</dbReference>
<gene>
    <name evidence="1" type="ORF">J1C56_31135</name>
</gene>